<organism evidence="2 3">
    <name type="scientific">Anopheles melas</name>
    <dbReference type="NCBI Taxonomy" id="34690"/>
    <lineage>
        <taxon>Eukaryota</taxon>
        <taxon>Metazoa</taxon>
        <taxon>Ecdysozoa</taxon>
        <taxon>Arthropoda</taxon>
        <taxon>Hexapoda</taxon>
        <taxon>Insecta</taxon>
        <taxon>Pterygota</taxon>
        <taxon>Neoptera</taxon>
        <taxon>Endopterygota</taxon>
        <taxon>Diptera</taxon>
        <taxon>Nematocera</taxon>
        <taxon>Culicoidea</taxon>
        <taxon>Culicidae</taxon>
        <taxon>Anophelinae</taxon>
        <taxon>Anopheles</taxon>
    </lineage>
</organism>
<reference evidence="3" key="1">
    <citation type="submission" date="2014-01" db="EMBL/GenBank/DDBJ databases">
        <title>The Genome Sequence of Anopheles melas CM1001059_A (V2).</title>
        <authorList>
            <consortium name="The Broad Institute Genomics Platform"/>
            <person name="Neafsey D.E."/>
            <person name="Besansky N."/>
            <person name="Howell P."/>
            <person name="Walton C."/>
            <person name="Young S.K."/>
            <person name="Zeng Q."/>
            <person name="Gargeya S."/>
            <person name="Fitzgerald M."/>
            <person name="Haas B."/>
            <person name="Abouelleil A."/>
            <person name="Allen A.W."/>
            <person name="Alvarado L."/>
            <person name="Arachchi H.M."/>
            <person name="Berlin A.M."/>
            <person name="Chapman S.B."/>
            <person name="Gainer-Dewar J."/>
            <person name="Goldberg J."/>
            <person name="Griggs A."/>
            <person name="Gujja S."/>
            <person name="Hansen M."/>
            <person name="Howarth C."/>
            <person name="Imamovic A."/>
            <person name="Ireland A."/>
            <person name="Larimer J."/>
            <person name="McCowan C."/>
            <person name="Murphy C."/>
            <person name="Pearson M."/>
            <person name="Poon T.W."/>
            <person name="Priest M."/>
            <person name="Roberts A."/>
            <person name="Saif S."/>
            <person name="Shea T."/>
            <person name="Sisk P."/>
            <person name="Sykes S."/>
            <person name="Wortman J."/>
            <person name="Nusbaum C."/>
            <person name="Birren B."/>
        </authorList>
    </citation>
    <scope>NUCLEOTIDE SEQUENCE [LARGE SCALE GENOMIC DNA]</scope>
    <source>
        <strain evidence="3">CM1001059</strain>
    </source>
</reference>
<sequence length="143" mass="16069">MPSLFFLSCTPSANKRTRSAVNYIFDEKYYLFNFSTPDRFSIVFSEIHTQLTRDDDRDRYSESAESLTSSAIDWPATGWAVLLVTVMVELLVLVASGWVLLAVDASLLLPLSAAMEAWISGGWFVRVTTMVVLNVKTAIITRY</sequence>
<feature type="transmembrane region" description="Helical" evidence="1">
    <location>
        <begin position="79"/>
        <end position="103"/>
    </location>
</feature>
<keyword evidence="1" id="KW-1133">Transmembrane helix</keyword>
<reference evidence="2" key="2">
    <citation type="submission" date="2020-05" db="UniProtKB">
        <authorList>
            <consortium name="EnsemblMetazoa"/>
        </authorList>
    </citation>
    <scope>IDENTIFICATION</scope>
    <source>
        <strain evidence="2">CM1001059</strain>
    </source>
</reference>
<keyword evidence="1" id="KW-0812">Transmembrane</keyword>
<evidence type="ECO:0000256" key="1">
    <source>
        <dbReference type="SAM" id="Phobius"/>
    </source>
</evidence>
<evidence type="ECO:0000313" key="3">
    <source>
        <dbReference type="Proteomes" id="UP000075902"/>
    </source>
</evidence>
<name>A0A182TDM4_9DIPT</name>
<dbReference type="EnsemblMetazoa" id="AMEC000427-RA">
    <property type="protein sequence ID" value="AMEC000427-PA"/>
    <property type="gene ID" value="AMEC000427"/>
</dbReference>
<dbReference type="Proteomes" id="UP000075902">
    <property type="component" value="Unassembled WGS sequence"/>
</dbReference>
<proteinExistence type="predicted"/>
<protein>
    <submittedName>
        <fullName evidence="2">Uncharacterized protein</fullName>
    </submittedName>
</protein>
<keyword evidence="3" id="KW-1185">Reference proteome</keyword>
<dbReference type="AlphaFoldDB" id="A0A182TDM4"/>
<dbReference type="VEuPathDB" id="VectorBase:AMEC000427"/>
<accession>A0A182TDM4</accession>
<evidence type="ECO:0000313" key="2">
    <source>
        <dbReference type="EnsemblMetazoa" id="AMEC000427-PA"/>
    </source>
</evidence>
<keyword evidence="1" id="KW-0472">Membrane</keyword>
<feature type="transmembrane region" description="Helical" evidence="1">
    <location>
        <begin position="123"/>
        <end position="141"/>
    </location>
</feature>